<organism evidence="5 6">
    <name type="scientific">Tribonema minus</name>
    <dbReference type="NCBI Taxonomy" id="303371"/>
    <lineage>
        <taxon>Eukaryota</taxon>
        <taxon>Sar</taxon>
        <taxon>Stramenopiles</taxon>
        <taxon>Ochrophyta</taxon>
        <taxon>PX clade</taxon>
        <taxon>Xanthophyceae</taxon>
        <taxon>Tribonematales</taxon>
        <taxon>Tribonemataceae</taxon>
        <taxon>Tribonema</taxon>
    </lineage>
</organism>
<dbReference type="InterPro" id="IPR009030">
    <property type="entry name" value="Growth_fac_rcpt_cys_sf"/>
</dbReference>
<dbReference type="SMART" id="SM01411">
    <property type="entry name" value="Ephrin_rec_like"/>
    <property type="match status" value="22"/>
</dbReference>
<feature type="domain" description="Laminin EGF-like" evidence="4">
    <location>
        <begin position="1425"/>
        <end position="1457"/>
    </location>
</feature>
<feature type="chain" id="PRO_5032308328" description="Laminin EGF-like domain-containing protein" evidence="3">
    <location>
        <begin position="24"/>
        <end position="1795"/>
    </location>
</feature>
<reference evidence="5" key="1">
    <citation type="submission" date="2021-02" db="EMBL/GenBank/DDBJ databases">
        <title>First Annotated Genome of the Yellow-green Alga Tribonema minus.</title>
        <authorList>
            <person name="Mahan K.M."/>
        </authorList>
    </citation>
    <scope>NUCLEOTIDE SEQUENCE</scope>
    <source>
        <strain evidence="5">UTEX B ZZ1240</strain>
    </source>
</reference>
<evidence type="ECO:0000259" key="4">
    <source>
        <dbReference type="PROSITE" id="PS01248"/>
    </source>
</evidence>
<keyword evidence="1" id="KW-0245">EGF-like domain</keyword>
<dbReference type="SUPFAM" id="SSF57184">
    <property type="entry name" value="Growth factor receptor domain"/>
    <property type="match status" value="8"/>
</dbReference>
<protein>
    <recommendedName>
        <fullName evidence="4">Laminin EGF-like domain-containing protein</fullName>
    </recommendedName>
</protein>
<feature type="region of interest" description="Disordered" evidence="2">
    <location>
        <begin position="1247"/>
        <end position="1269"/>
    </location>
</feature>
<keyword evidence="6" id="KW-1185">Reference proteome</keyword>
<evidence type="ECO:0000256" key="1">
    <source>
        <dbReference type="ARBA" id="ARBA00022536"/>
    </source>
</evidence>
<accession>A0A835ZDY2</accession>
<name>A0A835ZDY2_9STRA</name>
<comment type="caution">
    <text evidence="5">The sequence shown here is derived from an EMBL/GenBank/DDBJ whole genome shotgun (WGS) entry which is preliminary data.</text>
</comment>
<feature type="domain" description="Laminin EGF-like" evidence="4">
    <location>
        <begin position="509"/>
        <end position="540"/>
    </location>
</feature>
<gene>
    <name evidence="5" type="ORF">JKP88DRAFT_299060</name>
</gene>
<dbReference type="Pfam" id="PF07699">
    <property type="entry name" value="Ephrin_rec_like"/>
    <property type="match status" value="2"/>
</dbReference>
<dbReference type="PROSITE" id="PS01248">
    <property type="entry name" value="EGF_LAM_1"/>
    <property type="match status" value="4"/>
</dbReference>
<feature type="domain" description="Laminin EGF-like" evidence="4">
    <location>
        <begin position="699"/>
        <end position="731"/>
    </location>
</feature>
<evidence type="ECO:0000313" key="5">
    <source>
        <dbReference type="EMBL" id="KAG5190372.1"/>
    </source>
</evidence>
<proteinExistence type="predicted"/>
<dbReference type="OrthoDB" id="201089at2759"/>
<feature type="compositionally biased region" description="Basic and acidic residues" evidence="2">
    <location>
        <begin position="1249"/>
        <end position="1269"/>
    </location>
</feature>
<dbReference type="Proteomes" id="UP000664859">
    <property type="component" value="Unassembled WGS sequence"/>
</dbReference>
<dbReference type="Gene3D" id="2.10.50.10">
    <property type="entry name" value="Tumor Necrosis Factor Receptor, subunit A, domain 2"/>
    <property type="match status" value="4"/>
</dbReference>
<dbReference type="SMART" id="SM00181">
    <property type="entry name" value="EGF"/>
    <property type="match status" value="10"/>
</dbReference>
<evidence type="ECO:0000256" key="2">
    <source>
        <dbReference type="SAM" id="MobiDB-lite"/>
    </source>
</evidence>
<feature type="signal peptide" evidence="3">
    <location>
        <begin position="1"/>
        <end position="23"/>
    </location>
</feature>
<dbReference type="EMBL" id="JAFCMP010000035">
    <property type="protein sequence ID" value="KAG5190372.1"/>
    <property type="molecule type" value="Genomic_DNA"/>
</dbReference>
<evidence type="ECO:0000313" key="6">
    <source>
        <dbReference type="Proteomes" id="UP000664859"/>
    </source>
</evidence>
<dbReference type="InterPro" id="IPR006212">
    <property type="entry name" value="Furin_repeat"/>
</dbReference>
<dbReference type="SMART" id="SM00180">
    <property type="entry name" value="EGF_Lam"/>
    <property type="match status" value="5"/>
</dbReference>
<dbReference type="PANTHER" id="PTHR46967">
    <property type="entry name" value="INSULIN-LIKE GROWTH FACTOR BINDING PROTEIN,N-TERMINAL"/>
    <property type="match status" value="1"/>
</dbReference>
<feature type="domain" description="Laminin EGF-like" evidence="4">
    <location>
        <begin position="804"/>
        <end position="836"/>
    </location>
</feature>
<dbReference type="SMART" id="SM00261">
    <property type="entry name" value="FU"/>
    <property type="match status" value="4"/>
</dbReference>
<evidence type="ECO:0000256" key="3">
    <source>
        <dbReference type="SAM" id="SignalP"/>
    </source>
</evidence>
<keyword evidence="3" id="KW-0732">Signal</keyword>
<sequence>MRWQCRSWLVLPLLAAAAHLAEAKLRSEATVAAEAGQANKEKTDCNACLPGYGGADCKPCYGETFSPGTNKDDCQKCAEGYRASNKKDACVDCLPGYGSPDSYGMDDRAVWWSSSYCLPGYGSPDSYGMDDRALTPSDPKCVRCKEDWISYGGNAAACKKCPDGFRTNSDQTECRGCKRGYGSPVVGCDECQGKVCAPCAGNAYAAGGIGSQCAQCPEGYQVSADHGECSDCAAGHGGKDCHACTGNTYSPAPSGNDMDGTQFEECKVCAAGYQPDALHSKCTDCGPGYDWTAPRYKLVDLQEHLYCAPGYEWVNDGKSGKCAPCGDHDAYSIGGPGAKCVKCPWGLGATLNHDGCGVHHCDPGHGGPDCTVCTVGTYSPGGVGVFCQECPLGSVAGAEGQARCTPCPDGEAPNNAGAQCVCAGGYGAEAEGKPCVRCAQGAFAYGGTRTGCEACPAGTLPGKDGMACDGGAGAECEACASGSVAAAAGAPRCAACPKGAIANGDNTGCVCMPGYGGDSCERCQDGYSSPGGAHVECAKCPDGTGSDDDRAACNVCEPGRGGRNCDTCPAGTYSPGGKRDCCGGEGPKCERCPEGFVSTEGSMLCTACPDNETSNNGHDACACKPGYGHPTEADGDGKEELECMLCKPGYGDPVEAGGDAKQVLECKRCGDAMYSLGGTRDDCTSCDAGASSNHERTECDVCAPGYGGPGCQRCLPGTFSSGGAGAACAACGGNAFSDEIAGTCTECGLHAVANAGHTECVCLPGYGGADCAPCDKLTYSKGGSTAPCETCRDNRVPDPEHTRCDACAPGHGGRQCDECKDGTFSPGGIGAECEHCREGTVSGASASYCTACPLGETSSPCRTQCVCLGGYGVPEIAAAADGETAAPAAAAPPTCARCGGLQAAPGGMRDACDDCPEGTLPNDDRTACDVCAPGYGGPHCDKCPPGTRSAGGENAACEACPEGTYADAAGLSSCKGCGSGETSDSDGSGCVCAAGYGLQDGKCQRCPDSSYGAGGTRDACTKCPAGTASNDARTACDVCEPGTGGRDCNTCPAGTYSPGGKRDCCGGEGPKCEHCSDGFITSGAGKTACAACGYGETSNGAHDACVCAAGFGFKDGACARCDGGSYSLGGTRDACAACGHGFTTNTEGTACDACLPGHGGKGCAKCPQGTFSAGGAKAECLACPKGYVGASIGSSTCRKCNDGETANETQTACVCAAGHGIQWGAPQGAAAASRRRALLLSANAPLDQQHQHEHASAKEYADRSGGAHDGEEVELGVNATCEVCPAGRFSTGGALEECRSCAEWTECGDNCNNSSGRDALLNMYPGGGFPGAFPGQFPGQVPGQFQGLFPSAITSQPSSFDVASRKRRALDIPGELPLDSNFNINFKGVAAGPIVGPSRGPFGAAGAPSAAVRHAWQPNARRTQCTLCKAGYGGRDCSICPKGTFSLNSSGEACKPCPEGQVADAEGSKECHICPSDHFKANKDRTRCVCAPGFAGRNCDPCLASMDLMSPGGWRPWATCEVCTNSKLMTATVGGLEVGVGCHCGEGQDYVNGKCVCSLEWEYMLHGKCQECPYPQVANTAGDKCECSDAGAIFVEKTHSCEACPDTMMPDASGTSCAYAGVSFPPISLLGTEKLDMPALSPEFAALVDLLTMGRVAAQANADVASQPAYRDAAGVTAERCCTVCHSRALLADGGVGAGCVAWEWSAATAQCTVWVVGANGDKSADASVCPDGGHALVLERKEANDDRVGGGPCLISFTWASAGGDAALSADAPAVLVTPQQLTAAAASASDRYA</sequence>
<dbReference type="PANTHER" id="PTHR46967:SF1">
    <property type="entry name" value="KERATIN-ASSOCIATED PROTEIN 16-1-LIKE"/>
    <property type="match status" value="1"/>
</dbReference>
<dbReference type="InterPro" id="IPR011641">
    <property type="entry name" value="Tyr-kin_ephrin_A/B_rcpt-like"/>
</dbReference>
<dbReference type="InterPro" id="IPR000742">
    <property type="entry name" value="EGF"/>
</dbReference>
<dbReference type="InterPro" id="IPR002049">
    <property type="entry name" value="LE_dom"/>
</dbReference>